<dbReference type="NCBIfam" id="NF000942">
    <property type="entry name" value="PRK00094.1-4"/>
    <property type="match status" value="1"/>
</dbReference>
<dbReference type="InterPro" id="IPR006168">
    <property type="entry name" value="G3P_DH_NAD-dep"/>
</dbReference>
<dbReference type="InterPro" id="IPR008927">
    <property type="entry name" value="6-PGluconate_DH-like_C_sf"/>
</dbReference>
<evidence type="ECO:0000256" key="1">
    <source>
        <dbReference type="ARBA" id="ARBA00011009"/>
    </source>
</evidence>
<dbReference type="AlphaFoldDB" id="A0A7S3Q1I8"/>
<evidence type="ECO:0000256" key="8">
    <source>
        <dbReference type="RuleBase" id="RU361243"/>
    </source>
</evidence>
<accession>A0A7S3Q1I8</accession>
<dbReference type="PRINTS" id="PR00077">
    <property type="entry name" value="GPDHDRGNASE"/>
</dbReference>
<reference evidence="13" key="1">
    <citation type="submission" date="2021-01" db="EMBL/GenBank/DDBJ databases">
        <authorList>
            <person name="Corre E."/>
            <person name="Pelletier E."/>
            <person name="Niang G."/>
            <person name="Scheremetjew M."/>
            <person name="Finn R."/>
            <person name="Kale V."/>
            <person name="Holt S."/>
            <person name="Cochrane G."/>
            <person name="Meng A."/>
            <person name="Brown T."/>
            <person name="Cohen L."/>
        </authorList>
    </citation>
    <scope>NUCLEOTIDE SEQUENCE</scope>
    <source>
        <strain evidence="13">MM31A-1</strain>
    </source>
</reference>
<proteinExistence type="inferred from homology"/>
<keyword evidence="10" id="KW-0732">Signal</keyword>
<evidence type="ECO:0000256" key="2">
    <source>
        <dbReference type="ARBA" id="ARBA00023002"/>
    </source>
</evidence>
<dbReference type="SUPFAM" id="SSF51735">
    <property type="entry name" value="NAD(P)-binding Rossmann-fold domains"/>
    <property type="match status" value="1"/>
</dbReference>
<feature type="chain" id="PRO_5030659484" description="Glycerol-3-phosphate dehydrogenase [NAD(+)]" evidence="10">
    <location>
        <begin position="28"/>
        <end position="436"/>
    </location>
</feature>
<protein>
    <recommendedName>
        <fullName evidence="8">Glycerol-3-phosphate dehydrogenase [NAD(+)]</fullName>
        <ecNumber evidence="8">1.1.1.8</ecNumber>
    </recommendedName>
</protein>
<dbReference type="GO" id="GO:0005975">
    <property type="term" value="P:carbohydrate metabolic process"/>
    <property type="evidence" value="ECO:0007669"/>
    <property type="project" value="InterPro"/>
</dbReference>
<dbReference type="Gene3D" id="3.40.50.720">
    <property type="entry name" value="NAD(P)-binding Rossmann-like Domain"/>
    <property type="match status" value="1"/>
</dbReference>
<dbReference type="InterPro" id="IPR013328">
    <property type="entry name" value="6PGD_dom2"/>
</dbReference>
<dbReference type="HAMAP" id="MF_00394">
    <property type="entry name" value="NAD_Glyc3P_dehydrog"/>
    <property type="match status" value="1"/>
</dbReference>
<evidence type="ECO:0000256" key="9">
    <source>
        <dbReference type="SAM" id="MobiDB-lite"/>
    </source>
</evidence>
<evidence type="ECO:0000256" key="10">
    <source>
        <dbReference type="SAM" id="SignalP"/>
    </source>
</evidence>
<dbReference type="GO" id="GO:0020015">
    <property type="term" value="C:glycosome"/>
    <property type="evidence" value="ECO:0007669"/>
    <property type="project" value="UniProtKB-SubCell"/>
</dbReference>
<dbReference type="GO" id="GO:0046168">
    <property type="term" value="P:glycerol-3-phosphate catabolic process"/>
    <property type="evidence" value="ECO:0007669"/>
    <property type="project" value="UniProtKB-UniRule"/>
</dbReference>
<dbReference type="GO" id="GO:0141152">
    <property type="term" value="F:glycerol-3-phosphate dehydrogenase (NAD+) activity"/>
    <property type="evidence" value="ECO:0007669"/>
    <property type="project" value="UniProtKB-UniRule"/>
</dbReference>
<keyword evidence="2 7" id="KW-0560">Oxidoreductase</keyword>
<evidence type="ECO:0000259" key="12">
    <source>
        <dbReference type="Pfam" id="PF07479"/>
    </source>
</evidence>
<dbReference type="InterPro" id="IPR006109">
    <property type="entry name" value="G3P_DH_NAD-dep_C"/>
</dbReference>
<organism evidence="13">
    <name type="scientific">Chaetoceros debilis</name>
    <dbReference type="NCBI Taxonomy" id="122233"/>
    <lineage>
        <taxon>Eukaryota</taxon>
        <taxon>Sar</taxon>
        <taxon>Stramenopiles</taxon>
        <taxon>Ochrophyta</taxon>
        <taxon>Bacillariophyta</taxon>
        <taxon>Coscinodiscophyceae</taxon>
        <taxon>Chaetocerotophycidae</taxon>
        <taxon>Chaetocerotales</taxon>
        <taxon>Chaetocerotaceae</taxon>
        <taxon>Chaetoceros</taxon>
    </lineage>
</organism>
<gene>
    <name evidence="13" type="ORF">CDEB00056_LOCUS7721</name>
</gene>
<comment type="catalytic activity">
    <reaction evidence="4 8">
        <text>sn-glycerol 3-phosphate + NAD(+) = dihydroxyacetone phosphate + NADH + H(+)</text>
        <dbReference type="Rhea" id="RHEA:11092"/>
        <dbReference type="ChEBI" id="CHEBI:15378"/>
        <dbReference type="ChEBI" id="CHEBI:57540"/>
        <dbReference type="ChEBI" id="CHEBI:57597"/>
        <dbReference type="ChEBI" id="CHEBI:57642"/>
        <dbReference type="ChEBI" id="CHEBI:57945"/>
        <dbReference type="EC" id="1.1.1.8"/>
    </reaction>
</comment>
<dbReference type="NCBIfam" id="NF000940">
    <property type="entry name" value="PRK00094.1-2"/>
    <property type="match status" value="1"/>
</dbReference>
<evidence type="ECO:0000256" key="5">
    <source>
        <dbReference type="ARBA" id="ARBA00060503"/>
    </source>
</evidence>
<feature type="signal peptide" evidence="10">
    <location>
        <begin position="1"/>
        <end position="27"/>
    </location>
</feature>
<evidence type="ECO:0000256" key="6">
    <source>
        <dbReference type="ARBA" id="ARBA00084116"/>
    </source>
</evidence>
<evidence type="ECO:0000256" key="4">
    <source>
        <dbReference type="ARBA" id="ARBA00048683"/>
    </source>
</evidence>
<sequence length="436" mass="47255">MFKSSINAMLPVLAVVLFMAMVPFTTSFSSQIRIQNIASNVNGGVRIEENDSRKLNRGNSNVLSTRTSTKQSTTSSSLFMSMPSNPPPYPVRVTVMGGGNFGLALATVVARNNIPTTLLIRDQDIADQLNLEHRHPRYMSDISLPKMIHATADPESALSDATYIIHAVPVQFTRKFLDSVKEYIPKNVPVLSGSKGIETTSLGFMMDILKECLGDDRSYAFLSGPSFAREICENVATAVVIASEDLMLADDLADILSSENFRVFTSKDVMGVEVGGAMKNVIALAAGMCEGLGLGTNAMSGLVTRGCAEMRRLGLTLGARPSTIGGLSGVGDTFGTCFGPLSRNRKFGYRLGKGETMEEILSSTTEVAEGVETSKALVKMIKARCKGYRLDLKYPIVFGVADILEGKQTPEEGLKGLMNMPMRMESFDERSWFRSS</sequence>
<feature type="compositionally biased region" description="Low complexity" evidence="9">
    <location>
        <begin position="64"/>
        <end position="77"/>
    </location>
</feature>
<dbReference type="SUPFAM" id="SSF48179">
    <property type="entry name" value="6-phosphogluconate dehydrogenase C-terminal domain-like"/>
    <property type="match status" value="1"/>
</dbReference>
<dbReference type="Gene3D" id="1.10.1040.10">
    <property type="entry name" value="N-(1-d-carboxylethyl)-l-norvaline Dehydrogenase, domain 2"/>
    <property type="match status" value="1"/>
</dbReference>
<comment type="similarity">
    <text evidence="1 7">Belongs to the NAD-dependent glycerol-3-phosphate dehydrogenase family.</text>
</comment>
<comment type="subcellular location">
    <subcellularLocation>
        <location evidence="5">Glycosome</location>
    </subcellularLocation>
</comment>
<dbReference type="Pfam" id="PF07479">
    <property type="entry name" value="NAD_Gly3P_dh_C"/>
    <property type="match status" value="1"/>
</dbReference>
<dbReference type="InterPro" id="IPR036291">
    <property type="entry name" value="NAD(P)-bd_dom_sf"/>
</dbReference>
<evidence type="ECO:0000256" key="7">
    <source>
        <dbReference type="RuleBase" id="RU000437"/>
    </source>
</evidence>
<evidence type="ECO:0000256" key="3">
    <source>
        <dbReference type="ARBA" id="ARBA00023027"/>
    </source>
</evidence>
<dbReference type="InterPro" id="IPR011128">
    <property type="entry name" value="G3P_DH_NAD-dep_N"/>
</dbReference>
<dbReference type="PROSITE" id="PS00957">
    <property type="entry name" value="NAD_G3PDH"/>
    <property type="match status" value="1"/>
</dbReference>
<feature type="domain" description="Glycerol-3-phosphate dehydrogenase NAD-dependent C-terminal" evidence="12">
    <location>
        <begin position="268"/>
        <end position="413"/>
    </location>
</feature>
<evidence type="ECO:0000259" key="11">
    <source>
        <dbReference type="Pfam" id="PF01210"/>
    </source>
</evidence>
<name>A0A7S3Q1I8_9STRA</name>
<dbReference type="FunFam" id="1.10.1040.10:FF:000001">
    <property type="entry name" value="Glycerol-3-phosphate dehydrogenase [NAD(P)+]"/>
    <property type="match status" value="1"/>
</dbReference>
<dbReference type="EMBL" id="HBIO01009984">
    <property type="protein sequence ID" value="CAE0462880.1"/>
    <property type="molecule type" value="Transcribed_RNA"/>
</dbReference>
<dbReference type="FunFam" id="3.40.50.720:FF:000019">
    <property type="entry name" value="Glycerol-3-phosphate dehydrogenase [NAD(P)+]"/>
    <property type="match status" value="1"/>
</dbReference>
<dbReference type="PANTHER" id="PTHR11728">
    <property type="entry name" value="GLYCEROL-3-PHOSPHATE DEHYDROGENASE"/>
    <property type="match status" value="1"/>
</dbReference>
<keyword evidence="6" id="KW-0327">Glycosome</keyword>
<dbReference type="Pfam" id="PF01210">
    <property type="entry name" value="NAD_Gly3P_dh_N"/>
    <property type="match status" value="1"/>
</dbReference>
<dbReference type="PANTHER" id="PTHR11728:SF1">
    <property type="entry name" value="GLYCEROL-3-PHOSPHATE DEHYDROGENASE [NAD(+)] 2, CHLOROPLASTIC"/>
    <property type="match status" value="1"/>
</dbReference>
<dbReference type="GO" id="GO:0051287">
    <property type="term" value="F:NAD binding"/>
    <property type="evidence" value="ECO:0007669"/>
    <property type="project" value="UniProtKB-UniRule"/>
</dbReference>
<keyword evidence="3 7" id="KW-0520">NAD</keyword>
<dbReference type="EC" id="1.1.1.8" evidence="8"/>
<evidence type="ECO:0000313" key="13">
    <source>
        <dbReference type="EMBL" id="CAE0462880.1"/>
    </source>
</evidence>
<feature type="region of interest" description="Disordered" evidence="9">
    <location>
        <begin position="51"/>
        <end position="81"/>
    </location>
</feature>
<feature type="domain" description="Glycerol-3-phosphate dehydrogenase NAD-dependent N-terminal" evidence="11">
    <location>
        <begin position="93"/>
        <end position="247"/>
    </location>
</feature>
<dbReference type="GO" id="GO:0005829">
    <property type="term" value="C:cytosol"/>
    <property type="evidence" value="ECO:0007669"/>
    <property type="project" value="TreeGrafter"/>
</dbReference>